<dbReference type="GO" id="GO:0006508">
    <property type="term" value="P:proteolysis"/>
    <property type="evidence" value="ECO:0007669"/>
    <property type="project" value="UniProtKB-KW"/>
</dbReference>
<dbReference type="InterPro" id="IPR038765">
    <property type="entry name" value="Papain-like_cys_pep_sf"/>
</dbReference>
<keyword evidence="2" id="KW-0645">Protease</keyword>
<keyword evidence="4" id="KW-0378">Hydrolase</keyword>
<keyword evidence="6" id="KW-0862">Zinc</keyword>
<dbReference type="Pfam" id="PF14464">
    <property type="entry name" value="Prok-JAB"/>
    <property type="match status" value="1"/>
</dbReference>
<keyword evidence="10" id="KW-1185">Reference proteome</keyword>
<dbReference type="PROSITE" id="PS51935">
    <property type="entry name" value="NLPC_P60"/>
    <property type="match status" value="1"/>
</dbReference>
<proteinExistence type="inferred from homology"/>
<evidence type="ECO:0000256" key="1">
    <source>
        <dbReference type="ARBA" id="ARBA00007074"/>
    </source>
</evidence>
<name>A0A494X0H0_9BURK</name>
<dbReference type="PANTHER" id="PTHR34858:SF1">
    <property type="entry name" value="CYSO-CYSTEINE PEPTIDASE"/>
    <property type="match status" value="1"/>
</dbReference>
<reference evidence="9 10" key="1">
    <citation type="submission" date="2018-10" db="EMBL/GenBank/DDBJ databases">
        <title>Robbsia sp. DHC34, isolated from soil.</title>
        <authorList>
            <person name="Gao Z.-H."/>
            <person name="Qiu L.-H."/>
        </authorList>
    </citation>
    <scope>NUCLEOTIDE SEQUENCE [LARGE SCALE GENOMIC DNA]</scope>
    <source>
        <strain evidence="9 10">DHC34</strain>
    </source>
</reference>
<comment type="caution">
    <text evidence="9">The sequence shown here is derived from an EMBL/GenBank/DDBJ whole genome shotgun (WGS) entry which is preliminary data.</text>
</comment>
<dbReference type="AlphaFoldDB" id="A0A494X0H0"/>
<evidence type="ECO:0000259" key="8">
    <source>
        <dbReference type="PROSITE" id="PS51935"/>
    </source>
</evidence>
<sequence length="239" mass="26671">MEQTTVDAIRAHAESEYPKECCGLVVVARGRERYVPCRNAADTPEDHFVIPAEAFADAEDLGDVLAVVHSHPDTSSKPSQADRVACEASGLEWHIVAWPGGDIYSFAPSGYEAPLVGRRFSHGVLDCWTLVRDWYARERGVVLDDIERKDLWWNDGKSDLYRDNFAARGGVVVPDGEPLQVGDVILMEIRSRNGVPNHAAVFIGDGKILHHCYRQLSTRDVYGGYWAACTRMVLRYVPK</sequence>
<dbReference type="Pfam" id="PF00877">
    <property type="entry name" value="NLPC_P60"/>
    <property type="match status" value="1"/>
</dbReference>
<dbReference type="EMBL" id="RBZU01000024">
    <property type="protein sequence ID" value="RKP43792.1"/>
    <property type="molecule type" value="Genomic_DNA"/>
</dbReference>
<dbReference type="PANTHER" id="PTHR34858">
    <property type="entry name" value="CYSO-CYSTEINE PEPTIDASE"/>
    <property type="match status" value="1"/>
</dbReference>
<evidence type="ECO:0000256" key="5">
    <source>
        <dbReference type="ARBA" id="ARBA00022807"/>
    </source>
</evidence>
<dbReference type="InterPro" id="IPR000064">
    <property type="entry name" value="NLP_P60_dom"/>
</dbReference>
<feature type="domain" description="NlpC/P60" evidence="8">
    <location>
        <begin position="97"/>
        <end position="237"/>
    </location>
</feature>
<dbReference type="Gene3D" id="3.90.1720.10">
    <property type="entry name" value="endopeptidase domain like (from Nostoc punctiforme)"/>
    <property type="match status" value="1"/>
</dbReference>
<dbReference type="CDD" id="cd08073">
    <property type="entry name" value="MPN_NLPC_P60"/>
    <property type="match status" value="1"/>
</dbReference>
<dbReference type="RefSeq" id="WP_121091491.1">
    <property type="nucleotide sequence ID" value="NZ_RBZU01000024.1"/>
</dbReference>
<organism evidence="9 10">
    <name type="scientific">Pararobbsia silviterrae</name>
    <dbReference type="NCBI Taxonomy" id="1792498"/>
    <lineage>
        <taxon>Bacteria</taxon>
        <taxon>Pseudomonadati</taxon>
        <taxon>Pseudomonadota</taxon>
        <taxon>Betaproteobacteria</taxon>
        <taxon>Burkholderiales</taxon>
        <taxon>Burkholderiaceae</taxon>
        <taxon>Pararobbsia</taxon>
    </lineage>
</organism>
<evidence type="ECO:0000256" key="4">
    <source>
        <dbReference type="ARBA" id="ARBA00022801"/>
    </source>
</evidence>
<comment type="similarity">
    <text evidence="1">Belongs to the peptidase C40 family.</text>
</comment>
<dbReference type="SUPFAM" id="SSF54001">
    <property type="entry name" value="Cysteine proteinases"/>
    <property type="match status" value="1"/>
</dbReference>
<evidence type="ECO:0000313" key="9">
    <source>
        <dbReference type="EMBL" id="RKP43792.1"/>
    </source>
</evidence>
<protein>
    <submittedName>
        <fullName evidence="9">Peptidase P60</fullName>
    </submittedName>
</protein>
<dbReference type="SUPFAM" id="SSF102712">
    <property type="entry name" value="JAB1/MPN domain"/>
    <property type="match status" value="1"/>
</dbReference>
<evidence type="ECO:0000313" key="10">
    <source>
        <dbReference type="Proteomes" id="UP000270342"/>
    </source>
</evidence>
<dbReference type="GO" id="GO:0008235">
    <property type="term" value="F:metalloexopeptidase activity"/>
    <property type="evidence" value="ECO:0007669"/>
    <property type="project" value="TreeGrafter"/>
</dbReference>
<evidence type="ECO:0000256" key="2">
    <source>
        <dbReference type="ARBA" id="ARBA00022670"/>
    </source>
</evidence>
<dbReference type="OrthoDB" id="1494599at2"/>
<dbReference type="InterPro" id="IPR028090">
    <property type="entry name" value="JAB_dom_prok"/>
</dbReference>
<evidence type="ECO:0000256" key="7">
    <source>
        <dbReference type="ARBA" id="ARBA00023049"/>
    </source>
</evidence>
<dbReference type="InterPro" id="IPR051929">
    <property type="entry name" value="VirAsm_ModProt"/>
</dbReference>
<evidence type="ECO:0000256" key="3">
    <source>
        <dbReference type="ARBA" id="ARBA00022723"/>
    </source>
</evidence>
<accession>A0A494X0H0</accession>
<keyword evidence="3" id="KW-0479">Metal-binding</keyword>
<dbReference type="Proteomes" id="UP000270342">
    <property type="component" value="Unassembled WGS sequence"/>
</dbReference>
<gene>
    <name evidence="9" type="ORF">D7S86_28395</name>
</gene>
<dbReference type="GO" id="GO:0008234">
    <property type="term" value="F:cysteine-type peptidase activity"/>
    <property type="evidence" value="ECO:0007669"/>
    <property type="project" value="UniProtKB-KW"/>
</dbReference>
<dbReference type="GO" id="GO:0008270">
    <property type="term" value="F:zinc ion binding"/>
    <property type="evidence" value="ECO:0007669"/>
    <property type="project" value="TreeGrafter"/>
</dbReference>
<dbReference type="Gene3D" id="3.40.140.10">
    <property type="entry name" value="Cytidine Deaminase, domain 2"/>
    <property type="match status" value="1"/>
</dbReference>
<keyword evidence="7" id="KW-0482">Metalloprotease</keyword>
<dbReference type="SMART" id="SM00232">
    <property type="entry name" value="JAB_MPN"/>
    <property type="match status" value="1"/>
</dbReference>
<dbReference type="InterPro" id="IPR000555">
    <property type="entry name" value="JAMM/MPN+_dom"/>
</dbReference>
<evidence type="ECO:0000256" key="6">
    <source>
        <dbReference type="ARBA" id="ARBA00022833"/>
    </source>
</evidence>
<keyword evidence="5" id="KW-0788">Thiol protease</keyword>